<evidence type="ECO:0000259" key="5">
    <source>
        <dbReference type="PROSITE" id="PS51382"/>
    </source>
</evidence>
<keyword evidence="6" id="KW-0496">Mitochondrion</keyword>
<accession>A0A3P3Y787</accession>
<name>A0A3P3Y787_PLABS</name>
<evidence type="ECO:0000313" key="7">
    <source>
        <dbReference type="Proteomes" id="UP000290189"/>
    </source>
</evidence>
<dbReference type="Proteomes" id="UP000290189">
    <property type="component" value="Unassembled WGS sequence"/>
</dbReference>
<reference evidence="6 7" key="1">
    <citation type="submission" date="2018-03" db="EMBL/GenBank/DDBJ databases">
        <authorList>
            <person name="Fogelqvist J."/>
        </authorList>
    </citation>
    <scope>NUCLEOTIDE SEQUENCE [LARGE SCALE GENOMIC DNA]</scope>
</reference>
<evidence type="ECO:0000256" key="1">
    <source>
        <dbReference type="ARBA" id="ARBA00001947"/>
    </source>
</evidence>
<dbReference type="GO" id="GO:0046872">
    <property type="term" value="F:metal ion binding"/>
    <property type="evidence" value="ECO:0007669"/>
    <property type="project" value="UniProtKB-KW"/>
</dbReference>
<feature type="domain" description="SPX" evidence="5">
    <location>
        <begin position="1"/>
        <end position="193"/>
    </location>
</feature>
<dbReference type="CDD" id="cd06251">
    <property type="entry name" value="M14_ASTE_ASPA-like"/>
    <property type="match status" value="1"/>
</dbReference>
<dbReference type="Pfam" id="PF24827">
    <property type="entry name" value="AstE_AspA_cat"/>
    <property type="match status" value="1"/>
</dbReference>
<dbReference type="PANTHER" id="PTHR37326:SF1">
    <property type="entry name" value="BLL3975 PROTEIN"/>
    <property type="match status" value="1"/>
</dbReference>
<evidence type="ECO:0000256" key="2">
    <source>
        <dbReference type="ARBA" id="ARBA00022723"/>
    </source>
</evidence>
<dbReference type="EMBL" id="OVEO01000005">
    <property type="protein sequence ID" value="SPQ96007.1"/>
    <property type="molecule type" value="Genomic_DNA"/>
</dbReference>
<dbReference type="Gene3D" id="3.40.630.10">
    <property type="entry name" value="Zn peptidases"/>
    <property type="match status" value="1"/>
</dbReference>
<dbReference type="AlphaFoldDB" id="A0A3P3Y787"/>
<evidence type="ECO:0000313" key="6">
    <source>
        <dbReference type="EMBL" id="SPQ96007.1"/>
    </source>
</evidence>
<dbReference type="SUPFAM" id="SSF53187">
    <property type="entry name" value="Zn-dependent exopeptidases"/>
    <property type="match status" value="1"/>
</dbReference>
<gene>
    <name evidence="6" type="ORF">PLBR_LOCUS3222</name>
</gene>
<organism evidence="6 7">
    <name type="scientific">Plasmodiophora brassicae</name>
    <name type="common">Clubroot disease agent</name>
    <dbReference type="NCBI Taxonomy" id="37360"/>
    <lineage>
        <taxon>Eukaryota</taxon>
        <taxon>Sar</taxon>
        <taxon>Rhizaria</taxon>
        <taxon>Endomyxa</taxon>
        <taxon>Phytomyxea</taxon>
        <taxon>Plasmodiophorida</taxon>
        <taxon>Plasmodiophoridae</taxon>
        <taxon>Plasmodiophora</taxon>
    </lineage>
</organism>
<dbReference type="GO" id="GO:0016788">
    <property type="term" value="F:hydrolase activity, acting on ester bonds"/>
    <property type="evidence" value="ECO:0007669"/>
    <property type="project" value="InterPro"/>
</dbReference>
<dbReference type="CDD" id="cd14447">
    <property type="entry name" value="SPX"/>
    <property type="match status" value="1"/>
</dbReference>
<dbReference type="PROSITE" id="PS51382">
    <property type="entry name" value="SPX"/>
    <property type="match status" value="1"/>
</dbReference>
<geneLocation type="mitochondrion" evidence="6"/>
<keyword evidence="4" id="KW-0862">Zinc</keyword>
<dbReference type="InterPro" id="IPR004331">
    <property type="entry name" value="SPX_dom"/>
</dbReference>
<sequence>MKFGKSIRLEANLPWNTKWADYYLNYKKFKQLIHQLAQLGHDQEDKLNQVLLEAKSLLERSVSVTNFESESEAEIERKTTEERRDSAVRHASEIKLKFEATGDFRRRCFQELFRREFNKIDQFCSNQAASIRKRILTDTNQVSSQDLRKSLLGFTLQLIRLEHFISMNFSGLDKIVKKYDKVMRGRETDPAQYKDLLAETSARVASRRQSHVNAVNEVRALVAEEMVKCGPISTVEEDEAAQKELDETIVEDDIPVFTSLNIETLPPASVTRMKIVLGTDGLGFNLTVPVIVAKGAFEGPVLGITSAVHGNELNGIPLIFRLLRELDVETLNGTVAAVPVLNCPGLLMHQRNFHDGQDLNRLFPGNPNGNCGQVYAYNIVNSIICKFNYHIDLHTASFGRVNSLYVRADMNNRITHSMALLQEPQIIVHNTAPDGSLRSAAMNLGIPSITVEIGDPSRIHRRFVTAALLGVENILSSLHMVIREDQEGPSEDSKPTVCARSFWIFAKHGGLLTVTPEINTWVEKGQVIAQIRNIFGDITATYRAPLDGIVVGKSVDPVCSTGDRVLHLGIVESSFPAVARDGHT</sequence>
<evidence type="ECO:0000256" key="3">
    <source>
        <dbReference type="ARBA" id="ARBA00022801"/>
    </source>
</evidence>
<proteinExistence type="predicted"/>
<dbReference type="InterPro" id="IPR055438">
    <property type="entry name" value="AstE_AspA_cat"/>
</dbReference>
<dbReference type="InterPro" id="IPR053138">
    <property type="entry name" value="N-alpha-Ac-DABA_deacetylase"/>
</dbReference>
<comment type="cofactor">
    <cofactor evidence="1">
        <name>Zn(2+)</name>
        <dbReference type="ChEBI" id="CHEBI:29105"/>
    </cofactor>
</comment>
<dbReference type="PANTHER" id="PTHR37326">
    <property type="entry name" value="BLL3975 PROTEIN"/>
    <property type="match status" value="1"/>
</dbReference>
<evidence type="ECO:0000256" key="4">
    <source>
        <dbReference type="ARBA" id="ARBA00022833"/>
    </source>
</evidence>
<keyword evidence="3" id="KW-0378">Hydrolase</keyword>
<protein>
    <recommendedName>
        <fullName evidence="5">SPX domain-containing protein</fullName>
    </recommendedName>
</protein>
<keyword evidence="2" id="KW-0479">Metal-binding</keyword>